<protein>
    <submittedName>
        <fullName evidence="2">Uncharacterized protein</fullName>
    </submittedName>
</protein>
<evidence type="ECO:0000313" key="2">
    <source>
        <dbReference type="EMBL" id="KMU79416.1"/>
    </source>
</evidence>
<accession>A0A0J8R3W0</accession>
<proteinExistence type="predicted"/>
<dbReference type="AlphaFoldDB" id="A0A0J8R3W0"/>
<keyword evidence="1" id="KW-0472">Membrane</keyword>
<dbReference type="Proteomes" id="UP000054559">
    <property type="component" value="Unassembled WGS sequence"/>
</dbReference>
<sequence>MYPTRMDILEPYQAPNRINVFFLIGGQSFVWLFFFGSTIDFVSSLSDLAIQLAVISLQRSCTSSASLSASAAFSFLKSNPRDKPGATSNSPPSTPNLIIRSSEDFPAAALARSSSACASDSRTEIASTASKPPGSNG</sequence>
<name>A0A0J8R3W0_COCIT</name>
<reference evidence="3" key="1">
    <citation type="journal article" date="2010" name="Genome Res.">
        <title>Population genomic sequencing of Coccidioides fungi reveals recent hybridization and transposon control.</title>
        <authorList>
            <person name="Neafsey D.E."/>
            <person name="Barker B.M."/>
            <person name="Sharpton T.J."/>
            <person name="Stajich J.E."/>
            <person name="Park D.J."/>
            <person name="Whiston E."/>
            <person name="Hung C.-Y."/>
            <person name="McMahan C."/>
            <person name="White J."/>
            <person name="Sykes S."/>
            <person name="Heiman D."/>
            <person name="Young S."/>
            <person name="Zeng Q."/>
            <person name="Abouelleil A."/>
            <person name="Aftuck L."/>
            <person name="Bessette D."/>
            <person name="Brown A."/>
            <person name="FitzGerald M."/>
            <person name="Lui A."/>
            <person name="Macdonald J.P."/>
            <person name="Priest M."/>
            <person name="Orbach M.J."/>
            <person name="Galgiani J.N."/>
            <person name="Kirkland T.N."/>
            <person name="Cole G.T."/>
            <person name="Birren B.W."/>
            <person name="Henn M.R."/>
            <person name="Taylor J.W."/>
            <person name="Rounsley S.D."/>
        </authorList>
    </citation>
    <scope>NUCLEOTIDE SEQUENCE [LARGE SCALE GENOMIC DNA]</scope>
    <source>
        <strain evidence="3">RMSCC 3703</strain>
    </source>
</reference>
<keyword evidence="1" id="KW-1133">Transmembrane helix</keyword>
<keyword evidence="1" id="KW-0812">Transmembrane</keyword>
<evidence type="ECO:0000256" key="1">
    <source>
        <dbReference type="SAM" id="Phobius"/>
    </source>
</evidence>
<organism evidence="2 3">
    <name type="scientific">Coccidioides immitis RMSCC 3703</name>
    <dbReference type="NCBI Taxonomy" id="454286"/>
    <lineage>
        <taxon>Eukaryota</taxon>
        <taxon>Fungi</taxon>
        <taxon>Dikarya</taxon>
        <taxon>Ascomycota</taxon>
        <taxon>Pezizomycotina</taxon>
        <taxon>Eurotiomycetes</taxon>
        <taxon>Eurotiomycetidae</taxon>
        <taxon>Onygenales</taxon>
        <taxon>Onygenaceae</taxon>
        <taxon>Coccidioides</taxon>
    </lineage>
</organism>
<feature type="transmembrane region" description="Helical" evidence="1">
    <location>
        <begin position="20"/>
        <end position="42"/>
    </location>
</feature>
<evidence type="ECO:0000313" key="3">
    <source>
        <dbReference type="Proteomes" id="UP000054559"/>
    </source>
</evidence>
<dbReference type="EMBL" id="DS268176">
    <property type="protein sequence ID" value="KMU79416.1"/>
    <property type="molecule type" value="Genomic_DNA"/>
</dbReference>
<gene>
    <name evidence="2" type="ORF">CISG_07847</name>
</gene>